<dbReference type="GO" id="GO:0008521">
    <property type="term" value="F:acetyl-CoA transmembrane transporter activity"/>
    <property type="evidence" value="ECO:0007669"/>
    <property type="project" value="InterPro"/>
</dbReference>
<protein>
    <recommendedName>
        <fullName evidence="9">MFS transporter</fullName>
    </recommendedName>
</protein>
<feature type="transmembrane region" description="Helical" evidence="5">
    <location>
        <begin position="138"/>
        <end position="158"/>
    </location>
</feature>
<feature type="transmembrane region" description="Helical" evidence="5">
    <location>
        <begin position="55"/>
        <end position="78"/>
    </location>
</feature>
<dbReference type="InterPro" id="IPR004752">
    <property type="entry name" value="AmpG_permease/AT-1"/>
</dbReference>
<dbReference type="GO" id="GO:0016020">
    <property type="term" value="C:membrane"/>
    <property type="evidence" value="ECO:0007669"/>
    <property type="project" value="UniProtKB-SubCell"/>
</dbReference>
<feature type="transmembrane region" description="Helical" evidence="5">
    <location>
        <begin position="87"/>
        <end position="106"/>
    </location>
</feature>
<evidence type="ECO:0000256" key="3">
    <source>
        <dbReference type="ARBA" id="ARBA00022989"/>
    </source>
</evidence>
<feature type="transmembrane region" description="Helical" evidence="5">
    <location>
        <begin position="20"/>
        <end position="43"/>
    </location>
</feature>
<evidence type="ECO:0000313" key="8">
    <source>
        <dbReference type="Proteomes" id="UP000663891"/>
    </source>
</evidence>
<evidence type="ECO:0008006" key="9">
    <source>
        <dbReference type="Google" id="ProtNLM"/>
    </source>
</evidence>
<dbReference type="Proteomes" id="UP000663881">
    <property type="component" value="Unassembled WGS sequence"/>
</dbReference>
<keyword evidence="3 5" id="KW-1133">Transmembrane helix</keyword>
<reference evidence="6" key="1">
    <citation type="submission" date="2021-02" db="EMBL/GenBank/DDBJ databases">
        <authorList>
            <person name="Nowell W R."/>
        </authorList>
    </citation>
    <scope>NUCLEOTIDE SEQUENCE</scope>
</reference>
<evidence type="ECO:0000256" key="4">
    <source>
        <dbReference type="ARBA" id="ARBA00023136"/>
    </source>
</evidence>
<dbReference type="SUPFAM" id="SSF103473">
    <property type="entry name" value="MFS general substrate transporter"/>
    <property type="match status" value="1"/>
</dbReference>
<name>A0A813SGY7_9BILA</name>
<feature type="transmembrane region" description="Helical" evidence="5">
    <location>
        <begin position="112"/>
        <end position="131"/>
    </location>
</feature>
<dbReference type="Gene3D" id="1.20.1250.20">
    <property type="entry name" value="MFS general substrate transporter like domains"/>
    <property type="match status" value="1"/>
</dbReference>
<evidence type="ECO:0000256" key="5">
    <source>
        <dbReference type="SAM" id="Phobius"/>
    </source>
</evidence>
<evidence type="ECO:0000256" key="2">
    <source>
        <dbReference type="ARBA" id="ARBA00022692"/>
    </source>
</evidence>
<dbReference type="PANTHER" id="PTHR12778:SF9">
    <property type="entry name" value="ACETYL-COENZYME A TRANSPORTER 1"/>
    <property type="match status" value="1"/>
</dbReference>
<gene>
    <name evidence="7" type="ORF">OKA104_LOCUS9107</name>
    <name evidence="6" type="ORF">VCS650_LOCUS3762</name>
</gene>
<dbReference type="InterPro" id="IPR036259">
    <property type="entry name" value="MFS_trans_sf"/>
</dbReference>
<dbReference type="GO" id="GO:0035348">
    <property type="term" value="P:acetyl-CoA transmembrane transport"/>
    <property type="evidence" value="ECO:0007669"/>
    <property type="project" value="InterPro"/>
</dbReference>
<feature type="transmembrane region" description="Helical" evidence="5">
    <location>
        <begin position="204"/>
        <end position="222"/>
    </location>
</feature>
<dbReference type="Proteomes" id="UP000663891">
    <property type="component" value="Unassembled WGS sequence"/>
</dbReference>
<dbReference type="EMBL" id="CAJNON010000020">
    <property type="protein sequence ID" value="CAF0796164.1"/>
    <property type="molecule type" value="Genomic_DNA"/>
</dbReference>
<accession>A0A813SGY7</accession>
<keyword evidence="2 5" id="KW-0812">Transmembrane</keyword>
<keyword evidence="4 5" id="KW-0472">Membrane</keyword>
<proteinExistence type="predicted"/>
<evidence type="ECO:0000313" key="7">
    <source>
        <dbReference type="EMBL" id="CAF3649375.1"/>
    </source>
</evidence>
<feature type="transmembrane region" description="Helical" evidence="5">
    <location>
        <begin position="295"/>
        <end position="313"/>
    </location>
</feature>
<comment type="caution">
    <text evidence="6">The sequence shown here is derived from an EMBL/GenBank/DDBJ whole genome shotgun (WGS) entry which is preliminary data.</text>
</comment>
<dbReference type="PANTHER" id="PTHR12778">
    <property type="entry name" value="SOLUTE CARRIER FAMILY 33 ACETYL-COA TRANSPORTER -RELATED"/>
    <property type="match status" value="1"/>
</dbReference>
<dbReference type="Pfam" id="PF13000">
    <property type="entry name" value="Acatn"/>
    <property type="match status" value="2"/>
</dbReference>
<evidence type="ECO:0000256" key="1">
    <source>
        <dbReference type="ARBA" id="ARBA00004141"/>
    </source>
</evidence>
<dbReference type="EMBL" id="CAJOAY010000380">
    <property type="protein sequence ID" value="CAF3649375.1"/>
    <property type="molecule type" value="Genomic_DNA"/>
</dbReference>
<organism evidence="6 8">
    <name type="scientific">Adineta steineri</name>
    <dbReference type="NCBI Taxonomy" id="433720"/>
    <lineage>
        <taxon>Eukaryota</taxon>
        <taxon>Metazoa</taxon>
        <taxon>Spiralia</taxon>
        <taxon>Gnathifera</taxon>
        <taxon>Rotifera</taxon>
        <taxon>Eurotatoria</taxon>
        <taxon>Bdelloidea</taxon>
        <taxon>Adinetida</taxon>
        <taxon>Adinetidae</taxon>
        <taxon>Adineta</taxon>
    </lineage>
</organism>
<feature type="transmembrane region" description="Helical" evidence="5">
    <location>
        <begin position="392"/>
        <end position="416"/>
    </location>
</feature>
<dbReference type="AlphaFoldDB" id="A0A813SGY7"/>
<feature type="transmembrane region" description="Helical" evidence="5">
    <location>
        <begin position="262"/>
        <end position="283"/>
    </location>
</feature>
<feature type="transmembrane region" description="Helical" evidence="5">
    <location>
        <begin position="350"/>
        <end position="371"/>
    </location>
</feature>
<feature type="transmembrane region" description="Helical" evidence="5">
    <location>
        <begin position="422"/>
        <end position="441"/>
    </location>
</feature>
<sequence>MRLQANNQVRSQIPLWKCIFVVLVLYVLQGVTLGIADVISLYVASNGATWKQQSALTLIMYPFSLKLLWAPLIDVLYIRQLGRRQTWLLPIQIILGIMFIILSFYLEQLLTQLYITNLTIIFFFIILFIATQDICVDGWALTLFTSSNIVWQSISQMIGQPLGLFLGSSVLLTFESANATNKLIRQPLGFTQQPYGLFTLAQFLRFWGIMFLITTCVVTILFRKHHQDSTNNEQQNNHSQLNLLETYLYIIRLFKKRTFHKLLFLIMTPHFGYAATAAMTHLILLNQNILTRETYGLITMPLILIKITVPLLLSRIDRPLVFYGQTYMPRLILGIFVALFIYFASRLQSYSIIFYSLLIILFGLSDAFAYLQGTARGAFFAYITDKRIGSTYLTFLTSLHNLGGSLSGTLVLHTVSWLPKEHAYYIAVGVCFVIGCIWLCFSWKMMYQLQDLPVEHWHLKLHKQQDEEHGEQQYPMVTPVNGTV</sequence>
<evidence type="ECO:0000313" key="6">
    <source>
        <dbReference type="EMBL" id="CAF0796164.1"/>
    </source>
</evidence>
<dbReference type="OrthoDB" id="10006346at2759"/>
<comment type="subcellular location">
    <subcellularLocation>
        <location evidence="1">Membrane</location>
        <topology evidence="1">Multi-pass membrane protein</topology>
    </subcellularLocation>
</comment>
<dbReference type="InterPro" id="IPR024371">
    <property type="entry name" value="AcetylCoA_trans_1-like"/>
</dbReference>
<feature type="transmembrane region" description="Helical" evidence="5">
    <location>
        <begin position="320"/>
        <end position="344"/>
    </location>
</feature>